<sequence>MISTERSKPPQKRKVITAKKFLLGSNYWSSMHLLLLDAPFLVIPADCQGRPLVTGVANSGDDATATLQHQQ</sequence>
<keyword evidence="1" id="KW-1133">Transmembrane helix</keyword>
<protein>
    <submittedName>
        <fullName evidence="2">Uncharacterized protein</fullName>
    </submittedName>
</protein>
<reference evidence="2 3" key="1">
    <citation type="submission" date="2018-07" db="EMBL/GenBank/DDBJ databases">
        <title>The genomes of Aspergillus section Nigri reveals drivers in fungal speciation.</title>
        <authorList>
            <consortium name="DOE Joint Genome Institute"/>
            <person name="Vesth T.C."/>
            <person name="Nybo J."/>
            <person name="Theobald S."/>
            <person name="Brandl J."/>
            <person name="Frisvad J.C."/>
            <person name="Nielsen K.F."/>
            <person name="Lyhne E.K."/>
            <person name="Kogle M.E."/>
            <person name="Kuo A."/>
            <person name="Riley R."/>
            <person name="Clum A."/>
            <person name="Nolan M."/>
            <person name="Lipzen A."/>
            <person name="Salamov A."/>
            <person name="Henrissat B."/>
            <person name="Wiebenga A."/>
            <person name="De vries R.P."/>
            <person name="Grigoriev I.V."/>
            <person name="Mortensen U.H."/>
            <person name="Andersen M.R."/>
            <person name="Baker S.E."/>
        </authorList>
    </citation>
    <scope>NUCLEOTIDE SEQUENCE [LARGE SCALE GENOMIC DNA]</scope>
    <source>
        <strain evidence="2 3">CBS 139.54b</strain>
    </source>
</reference>
<evidence type="ECO:0000313" key="2">
    <source>
        <dbReference type="EMBL" id="RDH29095.1"/>
    </source>
</evidence>
<gene>
    <name evidence="2" type="ORF">BDQ94DRAFT_150966</name>
</gene>
<evidence type="ECO:0000313" key="3">
    <source>
        <dbReference type="Proteomes" id="UP000253729"/>
    </source>
</evidence>
<evidence type="ECO:0000256" key="1">
    <source>
        <dbReference type="SAM" id="Phobius"/>
    </source>
</evidence>
<dbReference type="GeneID" id="38136037"/>
<keyword evidence="1" id="KW-0472">Membrane</keyword>
<proteinExistence type="predicted"/>
<feature type="transmembrane region" description="Helical" evidence="1">
    <location>
        <begin position="21"/>
        <end position="42"/>
    </location>
</feature>
<name>A0A3F3PQ76_9EURO</name>
<organism evidence="2 3">
    <name type="scientific">Aspergillus welwitschiae</name>
    <dbReference type="NCBI Taxonomy" id="1341132"/>
    <lineage>
        <taxon>Eukaryota</taxon>
        <taxon>Fungi</taxon>
        <taxon>Dikarya</taxon>
        <taxon>Ascomycota</taxon>
        <taxon>Pezizomycotina</taxon>
        <taxon>Eurotiomycetes</taxon>
        <taxon>Eurotiomycetidae</taxon>
        <taxon>Eurotiales</taxon>
        <taxon>Aspergillaceae</taxon>
        <taxon>Aspergillus</taxon>
        <taxon>Aspergillus subgen. Circumdati</taxon>
    </lineage>
</organism>
<keyword evidence="3" id="KW-1185">Reference proteome</keyword>
<keyword evidence="1" id="KW-0812">Transmembrane</keyword>
<accession>A0A3F3PQ76</accession>
<dbReference type="EMBL" id="KZ852070">
    <property type="protein sequence ID" value="RDH29095.1"/>
    <property type="molecule type" value="Genomic_DNA"/>
</dbReference>
<dbReference type="AlphaFoldDB" id="A0A3F3PQ76"/>
<dbReference type="Proteomes" id="UP000253729">
    <property type="component" value="Unassembled WGS sequence"/>
</dbReference>
<dbReference type="RefSeq" id="XP_026622117.1">
    <property type="nucleotide sequence ID" value="XM_026767681.1"/>
</dbReference>